<keyword evidence="2" id="KW-1185">Reference proteome</keyword>
<accession>A0ABQ3LQ44</accession>
<reference evidence="2" key="1">
    <citation type="journal article" date="2019" name="Int. J. Syst. Evol. Microbiol.">
        <title>The Global Catalogue of Microorganisms (GCM) 10K type strain sequencing project: providing services to taxonomists for standard genome sequencing and annotation.</title>
        <authorList>
            <consortium name="The Broad Institute Genomics Platform"/>
            <consortium name="The Broad Institute Genome Sequencing Center for Infectious Disease"/>
            <person name="Wu L."/>
            <person name="Ma J."/>
        </authorList>
    </citation>
    <scope>NUCLEOTIDE SEQUENCE [LARGE SCALE GENOMIC DNA]</scope>
    <source>
        <strain evidence="2">CGMCC 1.8957</strain>
    </source>
</reference>
<protein>
    <submittedName>
        <fullName evidence="1">Uncharacterized protein</fullName>
    </submittedName>
</protein>
<organism evidence="1 2">
    <name type="scientific">Sphingomonas glacialis</name>
    <dbReference type="NCBI Taxonomy" id="658225"/>
    <lineage>
        <taxon>Bacteria</taxon>
        <taxon>Pseudomonadati</taxon>
        <taxon>Pseudomonadota</taxon>
        <taxon>Alphaproteobacteria</taxon>
        <taxon>Sphingomonadales</taxon>
        <taxon>Sphingomonadaceae</taxon>
        <taxon>Sphingomonas</taxon>
    </lineage>
</organism>
<evidence type="ECO:0000313" key="2">
    <source>
        <dbReference type="Proteomes" id="UP000652430"/>
    </source>
</evidence>
<dbReference type="RefSeq" id="WP_189675889.1">
    <property type="nucleotide sequence ID" value="NZ_BNAQ01000002.1"/>
</dbReference>
<dbReference type="EMBL" id="BNAQ01000002">
    <property type="protein sequence ID" value="GHH14909.1"/>
    <property type="molecule type" value="Genomic_DNA"/>
</dbReference>
<gene>
    <name evidence="1" type="ORF">GCM10008023_17120</name>
</gene>
<dbReference type="Proteomes" id="UP000652430">
    <property type="component" value="Unassembled WGS sequence"/>
</dbReference>
<proteinExistence type="predicted"/>
<dbReference type="InterPro" id="IPR032580">
    <property type="entry name" value="SatD"/>
</dbReference>
<sequence length="219" mass="24165">MASDHSYAALMGDLVRSESSEAIDALHDHFNNAVDRQNDERRPALASPLTITLGDEFQGLMLSFREAAFAARAMRLELFGHGIECRFVIGAISLRTPLNDKRAWNMMGPGLSAARAKLNDKRASSLYRFSFPNDPLLEQLLDAIGAGLTAIERRWTETQRSDVLAALDGLNATDIAARRNVSVHTVYKVQRSGELDLYQTQWQAIYEALAAIDRKSGGG</sequence>
<evidence type="ECO:0000313" key="1">
    <source>
        <dbReference type="EMBL" id="GHH14909.1"/>
    </source>
</evidence>
<name>A0ABQ3LQ44_9SPHN</name>
<comment type="caution">
    <text evidence="1">The sequence shown here is derived from an EMBL/GenBank/DDBJ whole genome shotgun (WGS) entry which is preliminary data.</text>
</comment>
<dbReference type="Pfam" id="PF16264">
    <property type="entry name" value="SatD"/>
    <property type="match status" value="1"/>
</dbReference>